<accession>A0AA35ZPQ1</accession>
<evidence type="ECO:0000256" key="3">
    <source>
        <dbReference type="ARBA" id="ARBA00023015"/>
    </source>
</evidence>
<gene>
    <name evidence="11" type="ORF">LSALG_LOCUS34949</name>
</gene>
<dbReference type="Pfam" id="PF00847">
    <property type="entry name" value="AP2"/>
    <property type="match status" value="2"/>
</dbReference>
<reference evidence="11" key="1">
    <citation type="submission" date="2023-04" db="EMBL/GenBank/DDBJ databases">
        <authorList>
            <person name="Vijverberg K."/>
            <person name="Xiong W."/>
            <person name="Schranz E."/>
        </authorList>
    </citation>
    <scope>NUCLEOTIDE SEQUENCE</scope>
</reference>
<keyword evidence="5" id="KW-0010">Activator</keyword>
<evidence type="ECO:0000256" key="1">
    <source>
        <dbReference type="ARBA" id="ARBA00004123"/>
    </source>
</evidence>
<dbReference type="PANTHER" id="PTHR32467:SF237">
    <property type="entry name" value="AP2-LIKE ETHYLENE-RESPONSIVE TRANSCRIPTION FACTOR-RELATED"/>
    <property type="match status" value="1"/>
</dbReference>
<evidence type="ECO:0000313" key="12">
    <source>
        <dbReference type="Proteomes" id="UP001177003"/>
    </source>
</evidence>
<protein>
    <recommendedName>
        <fullName evidence="10">AP2/ERF domain-containing protein</fullName>
    </recommendedName>
</protein>
<evidence type="ECO:0000259" key="10">
    <source>
        <dbReference type="PROSITE" id="PS51032"/>
    </source>
</evidence>
<dbReference type="Gene3D" id="3.30.730.10">
    <property type="entry name" value="AP2/ERF domain"/>
    <property type="match status" value="2"/>
</dbReference>
<dbReference type="CDD" id="cd00018">
    <property type="entry name" value="AP2"/>
    <property type="match status" value="2"/>
</dbReference>
<evidence type="ECO:0000256" key="8">
    <source>
        <dbReference type="ARBA" id="ARBA00037973"/>
    </source>
</evidence>
<feature type="domain" description="AP2/ERF" evidence="10">
    <location>
        <begin position="261"/>
        <end position="317"/>
    </location>
</feature>
<dbReference type="InterPro" id="IPR016177">
    <property type="entry name" value="DNA-bd_dom_sf"/>
</dbReference>
<dbReference type="PANTHER" id="PTHR32467">
    <property type="entry name" value="AP2-LIKE ETHYLENE-RESPONSIVE TRANSCRIPTION FACTOR"/>
    <property type="match status" value="1"/>
</dbReference>
<feature type="compositionally biased region" description="Acidic residues" evidence="9">
    <location>
        <begin position="135"/>
        <end position="149"/>
    </location>
</feature>
<dbReference type="FunFam" id="3.30.730.10:FF:000002">
    <property type="entry name" value="AP2-like ethylene-responsive transcription factor"/>
    <property type="match status" value="1"/>
</dbReference>
<dbReference type="GO" id="GO:0005634">
    <property type="term" value="C:nucleus"/>
    <property type="evidence" value="ECO:0007669"/>
    <property type="project" value="UniProtKB-SubCell"/>
</dbReference>
<dbReference type="PRINTS" id="PR00367">
    <property type="entry name" value="ETHRSPELEMNT"/>
</dbReference>
<evidence type="ECO:0000256" key="4">
    <source>
        <dbReference type="ARBA" id="ARBA00023125"/>
    </source>
</evidence>
<dbReference type="FunFam" id="3.30.730.10:FF:000004">
    <property type="entry name" value="AP2-like ethylene-responsive transcription factor"/>
    <property type="match status" value="1"/>
</dbReference>
<proteinExistence type="inferred from homology"/>
<sequence length="541" mass="60048">MSLLRGKREISNLDLINQIESLLFAGAPPNQHRPFSRKPRREKDITSVALLAGSPVGTSILRLLSSQIGGDGLRNRWSGVQVCWISSTSEISVVSVDDSGFIHDRIEFETAKNVSEDRQSEIQYSGTSVSSDVLNADDDPPVTNADDEGSVSYTASNIEKLRYHIGIVDRIGKVKEVSNGISGGLITRQFFPVDSDLELEDEELGSQSITSPPFSTSLFGSHWLNLKVPEPVVAPQNLQVHPPPPQQAKKSRRGPRSRSSQYRGVTFYRRTGRWESHIWDCGKQVYLGGFDTALAAARAYDRAAIKFRGIDADINFHINEYDEDMTQVVKNLSKEEFIHILRRQSTGFSRGSSKYRGVTLHKCGRWEARMGQLLGKKYVYLGLFDNEVEAARAYDKAAIKCNGKEAVTNFEPSIYGADNSLEAMDEEASGHNLDLNLGISPTKDSPGPNLQAQTQAQAQAPLWPSNMYYGFTPNNEEKAIGMTSTSANNIQGLSAWQMQHHQDSLQLLLLFSQMGVVSNTSSQLTWPRPLLLRYTFSNQIG</sequence>
<evidence type="ECO:0000256" key="6">
    <source>
        <dbReference type="ARBA" id="ARBA00023163"/>
    </source>
</evidence>
<dbReference type="Proteomes" id="UP001177003">
    <property type="component" value="Chromosome 8"/>
</dbReference>
<name>A0AA35ZPQ1_LACSI</name>
<evidence type="ECO:0000313" key="11">
    <source>
        <dbReference type="EMBL" id="CAI9296041.1"/>
    </source>
</evidence>
<keyword evidence="3" id="KW-0805">Transcription regulation</keyword>
<dbReference type="PROSITE" id="PS51032">
    <property type="entry name" value="AP2_ERF"/>
    <property type="match status" value="2"/>
</dbReference>
<evidence type="ECO:0000256" key="5">
    <source>
        <dbReference type="ARBA" id="ARBA00023159"/>
    </source>
</evidence>
<dbReference type="AlphaFoldDB" id="A0AA35ZPQ1"/>
<feature type="domain" description="AP2/ERF" evidence="10">
    <location>
        <begin position="354"/>
        <end position="411"/>
    </location>
</feature>
<dbReference type="InterPro" id="IPR036955">
    <property type="entry name" value="AP2/ERF_dom_sf"/>
</dbReference>
<dbReference type="SMART" id="SM00380">
    <property type="entry name" value="AP2"/>
    <property type="match status" value="2"/>
</dbReference>
<comment type="subcellular location">
    <subcellularLocation>
        <location evidence="1">Nucleus</location>
    </subcellularLocation>
</comment>
<dbReference type="SUPFAM" id="SSF54171">
    <property type="entry name" value="DNA-binding domain"/>
    <property type="match status" value="2"/>
</dbReference>
<comment type="similarity">
    <text evidence="8">Belongs to the AP2/ERF transcription factor family. AP2 subfamily.</text>
</comment>
<dbReference type="EMBL" id="OX465084">
    <property type="protein sequence ID" value="CAI9296041.1"/>
    <property type="molecule type" value="Genomic_DNA"/>
</dbReference>
<dbReference type="InterPro" id="IPR001471">
    <property type="entry name" value="AP2/ERF_dom"/>
</dbReference>
<feature type="region of interest" description="Disordered" evidence="9">
    <location>
        <begin position="125"/>
        <end position="149"/>
    </location>
</feature>
<evidence type="ECO:0000256" key="7">
    <source>
        <dbReference type="ARBA" id="ARBA00023242"/>
    </source>
</evidence>
<evidence type="ECO:0000256" key="9">
    <source>
        <dbReference type="SAM" id="MobiDB-lite"/>
    </source>
</evidence>
<keyword evidence="2" id="KW-0677">Repeat</keyword>
<keyword evidence="12" id="KW-1185">Reference proteome</keyword>
<keyword evidence="7" id="KW-0539">Nucleus</keyword>
<dbReference type="GO" id="GO:0003700">
    <property type="term" value="F:DNA-binding transcription factor activity"/>
    <property type="evidence" value="ECO:0007669"/>
    <property type="project" value="InterPro"/>
</dbReference>
<evidence type="ECO:0000256" key="2">
    <source>
        <dbReference type="ARBA" id="ARBA00022737"/>
    </source>
</evidence>
<keyword evidence="4" id="KW-0238">DNA-binding</keyword>
<feature type="region of interest" description="Disordered" evidence="9">
    <location>
        <begin position="235"/>
        <end position="262"/>
    </location>
</feature>
<keyword evidence="6" id="KW-0804">Transcription</keyword>
<dbReference type="GO" id="GO:0003677">
    <property type="term" value="F:DNA binding"/>
    <property type="evidence" value="ECO:0007669"/>
    <property type="project" value="UniProtKB-KW"/>
</dbReference>
<organism evidence="11 12">
    <name type="scientific">Lactuca saligna</name>
    <name type="common">Willowleaf lettuce</name>
    <dbReference type="NCBI Taxonomy" id="75948"/>
    <lineage>
        <taxon>Eukaryota</taxon>
        <taxon>Viridiplantae</taxon>
        <taxon>Streptophyta</taxon>
        <taxon>Embryophyta</taxon>
        <taxon>Tracheophyta</taxon>
        <taxon>Spermatophyta</taxon>
        <taxon>Magnoliopsida</taxon>
        <taxon>eudicotyledons</taxon>
        <taxon>Gunneridae</taxon>
        <taxon>Pentapetalae</taxon>
        <taxon>asterids</taxon>
        <taxon>campanulids</taxon>
        <taxon>Asterales</taxon>
        <taxon>Asteraceae</taxon>
        <taxon>Cichorioideae</taxon>
        <taxon>Cichorieae</taxon>
        <taxon>Lactucinae</taxon>
        <taxon>Lactuca</taxon>
    </lineage>
</organism>